<comment type="similarity">
    <text evidence="1">Belongs to the metallo-beta-lactamase superfamily.</text>
</comment>
<evidence type="ECO:0000256" key="3">
    <source>
        <dbReference type="ARBA" id="ARBA00022801"/>
    </source>
</evidence>
<feature type="signal peptide" evidence="5">
    <location>
        <begin position="1"/>
        <end position="28"/>
    </location>
</feature>
<gene>
    <name evidence="7" type="ORF">AZ78_3703</name>
</gene>
<name>A0A108UBK9_9GAMM</name>
<feature type="domain" description="Metallo-beta-lactamase" evidence="6">
    <location>
        <begin position="106"/>
        <end position="297"/>
    </location>
</feature>
<keyword evidence="8" id="KW-1185">Reference proteome</keyword>
<evidence type="ECO:0000259" key="6">
    <source>
        <dbReference type="SMART" id="SM00849"/>
    </source>
</evidence>
<protein>
    <submittedName>
        <fullName evidence="7">Beta-lactamase domain protein</fullName>
    </submittedName>
</protein>
<dbReference type="PANTHER" id="PTHR42978">
    <property type="entry name" value="QUORUM-QUENCHING LACTONASE YTNP-RELATED-RELATED"/>
    <property type="match status" value="1"/>
</dbReference>
<dbReference type="Proteomes" id="UP000023435">
    <property type="component" value="Unassembled WGS sequence"/>
</dbReference>
<dbReference type="InterPro" id="IPR036866">
    <property type="entry name" value="RibonucZ/Hydroxyglut_hydro"/>
</dbReference>
<dbReference type="SUPFAM" id="SSF56281">
    <property type="entry name" value="Metallo-hydrolase/oxidoreductase"/>
    <property type="match status" value="1"/>
</dbReference>
<evidence type="ECO:0000256" key="2">
    <source>
        <dbReference type="ARBA" id="ARBA00022723"/>
    </source>
</evidence>
<dbReference type="GO" id="GO:0046872">
    <property type="term" value="F:metal ion binding"/>
    <property type="evidence" value="ECO:0007669"/>
    <property type="project" value="UniProtKB-KW"/>
</dbReference>
<dbReference type="CDD" id="cd07720">
    <property type="entry name" value="OPHC2-like_MBL-fold"/>
    <property type="match status" value="1"/>
</dbReference>
<dbReference type="Pfam" id="PF00753">
    <property type="entry name" value="Lactamase_B"/>
    <property type="match status" value="1"/>
</dbReference>
<reference evidence="7 8" key="1">
    <citation type="journal article" date="2014" name="Genome Announc.">
        <title>Draft Genome Sequence of Lysobacter capsici AZ78, a Bacterium Antagonistic to Plant-Pathogenic Oomycetes.</title>
        <authorList>
            <person name="Puopolo G."/>
            <person name="Sonego P."/>
            <person name="Engelen K."/>
            <person name="Pertot I."/>
        </authorList>
    </citation>
    <scope>NUCLEOTIDE SEQUENCE [LARGE SCALE GENOMIC DNA]</scope>
    <source>
        <strain evidence="7 8">AZ78</strain>
    </source>
</reference>
<sequence length="319" mass="33120">MTRTPVSTLAAALVAGALLCACSQPDSAATNTAAANTPAPSASAAPQPANVDVLRFKIGALDAVALKDGDIDAANDGKTFAIGQPADAINALLTAAGQPTDTLHLSIQPLLVRSGAQVLLFDTGAADASFARAGRLPASLRAAGVEPSQVTDIFLSHHHPDHVGGLLGKDGALAFPNAKIHLSAPEWEAMKKDDGSAKLVAAIAPKVETFQPGAAIVPGVVTAVAVDGHTPGHSAYEIASGDQRLLYIGDTAHHFVISVQRPEWTVQYDQNAALAQTSRRALMQRAADGNLRIYAVHFPFPGLGRFKAQGDSFVWEPER</sequence>
<dbReference type="RefSeq" id="WP_036105929.1">
    <property type="nucleotide sequence ID" value="NZ_JAJA02000001.1"/>
</dbReference>
<dbReference type="AlphaFoldDB" id="A0A108UBK9"/>
<dbReference type="EMBL" id="JAJA02000001">
    <property type="protein sequence ID" value="KWS06149.1"/>
    <property type="molecule type" value="Genomic_DNA"/>
</dbReference>
<evidence type="ECO:0000256" key="1">
    <source>
        <dbReference type="ARBA" id="ARBA00007749"/>
    </source>
</evidence>
<organism evidence="7 8">
    <name type="scientific">Lysobacter capsici AZ78</name>
    <dbReference type="NCBI Taxonomy" id="1444315"/>
    <lineage>
        <taxon>Bacteria</taxon>
        <taxon>Pseudomonadati</taxon>
        <taxon>Pseudomonadota</taxon>
        <taxon>Gammaproteobacteria</taxon>
        <taxon>Lysobacterales</taxon>
        <taxon>Lysobacteraceae</taxon>
        <taxon>Lysobacter</taxon>
    </lineage>
</organism>
<feature type="chain" id="PRO_5007131852" evidence="5">
    <location>
        <begin position="29"/>
        <end position="319"/>
    </location>
</feature>
<accession>A0A108UBK9</accession>
<evidence type="ECO:0000313" key="8">
    <source>
        <dbReference type="Proteomes" id="UP000023435"/>
    </source>
</evidence>
<dbReference type="OrthoDB" id="5443440at2"/>
<proteinExistence type="inferred from homology"/>
<evidence type="ECO:0000256" key="4">
    <source>
        <dbReference type="ARBA" id="ARBA00022833"/>
    </source>
</evidence>
<dbReference type="PROSITE" id="PS51257">
    <property type="entry name" value="PROKAR_LIPOPROTEIN"/>
    <property type="match status" value="1"/>
</dbReference>
<dbReference type="GO" id="GO:0016787">
    <property type="term" value="F:hydrolase activity"/>
    <property type="evidence" value="ECO:0007669"/>
    <property type="project" value="UniProtKB-KW"/>
</dbReference>
<dbReference type="Gene3D" id="3.60.15.10">
    <property type="entry name" value="Ribonuclease Z/Hydroxyacylglutathione hydrolase-like"/>
    <property type="match status" value="1"/>
</dbReference>
<dbReference type="PANTHER" id="PTHR42978:SF6">
    <property type="entry name" value="QUORUM-QUENCHING LACTONASE YTNP-RELATED"/>
    <property type="match status" value="1"/>
</dbReference>
<keyword evidence="4" id="KW-0862">Zinc</keyword>
<dbReference type="InterPro" id="IPR001279">
    <property type="entry name" value="Metallo-B-lactamas"/>
</dbReference>
<keyword evidence="5" id="KW-0732">Signal</keyword>
<dbReference type="InterPro" id="IPR051013">
    <property type="entry name" value="MBL_superfamily_lactonases"/>
</dbReference>
<dbReference type="SMART" id="SM00849">
    <property type="entry name" value="Lactamase_B"/>
    <property type="match status" value="1"/>
</dbReference>
<keyword evidence="3" id="KW-0378">Hydrolase</keyword>
<keyword evidence="2" id="KW-0479">Metal-binding</keyword>
<evidence type="ECO:0000313" key="7">
    <source>
        <dbReference type="EMBL" id="KWS06149.1"/>
    </source>
</evidence>
<comment type="caution">
    <text evidence="7">The sequence shown here is derived from an EMBL/GenBank/DDBJ whole genome shotgun (WGS) entry which is preliminary data.</text>
</comment>
<evidence type="ECO:0000256" key="5">
    <source>
        <dbReference type="SAM" id="SignalP"/>
    </source>
</evidence>